<comment type="caution">
    <text evidence="2">The sequence shown here is derived from an EMBL/GenBank/DDBJ whole genome shotgun (WGS) entry which is preliminary data.</text>
</comment>
<gene>
    <name evidence="2" type="ORF">GCM10010446_49580</name>
</gene>
<protein>
    <submittedName>
        <fullName evidence="2">Uncharacterized protein</fullName>
    </submittedName>
</protein>
<keyword evidence="3" id="KW-1185">Reference proteome</keyword>
<proteinExistence type="predicted"/>
<feature type="region of interest" description="Disordered" evidence="1">
    <location>
        <begin position="1"/>
        <end position="67"/>
    </location>
</feature>
<evidence type="ECO:0000313" key="2">
    <source>
        <dbReference type="EMBL" id="GAA2958448.1"/>
    </source>
</evidence>
<reference evidence="2 3" key="1">
    <citation type="journal article" date="2019" name="Int. J. Syst. Evol. Microbiol.">
        <title>The Global Catalogue of Microorganisms (GCM) 10K type strain sequencing project: providing services to taxonomists for standard genome sequencing and annotation.</title>
        <authorList>
            <consortium name="The Broad Institute Genomics Platform"/>
            <consortium name="The Broad Institute Genome Sequencing Center for Infectious Disease"/>
            <person name="Wu L."/>
            <person name="Ma J."/>
        </authorList>
    </citation>
    <scope>NUCLEOTIDE SEQUENCE [LARGE SCALE GENOMIC DNA]</scope>
    <source>
        <strain evidence="2 3">JCM 9088</strain>
    </source>
</reference>
<name>A0ABN3XIC1_9ACTN</name>
<evidence type="ECO:0000256" key="1">
    <source>
        <dbReference type="SAM" id="MobiDB-lite"/>
    </source>
</evidence>
<accession>A0ABN3XIC1</accession>
<dbReference type="Proteomes" id="UP001500403">
    <property type="component" value="Unassembled WGS sequence"/>
</dbReference>
<organism evidence="2 3">
    <name type="scientific">Streptomyces enissocaesilis</name>
    <dbReference type="NCBI Taxonomy" id="332589"/>
    <lineage>
        <taxon>Bacteria</taxon>
        <taxon>Bacillati</taxon>
        <taxon>Actinomycetota</taxon>
        <taxon>Actinomycetes</taxon>
        <taxon>Kitasatosporales</taxon>
        <taxon>Streptomycetaceae</taxon>
        <taxon>Streptomyces</taxon>
        <taxon>Streptomyces rochei group</taxon>
    </lineage>
</organism>
<evidence type="ECO:0000313" key="3">
    <source>
        <dbReference type="Proteomes" id="UP001500403"/>
    </source>
</evidence>
<feature type="compositionally biased region" description="Low complexity" evidence="1">
    <location>
        <begin position="11"/>
        <end position="24"/>
    </location>
</feature>
<dbReference type="EMBL" id="BAAAUD010000047">
    <property type="protein sequence ID" value="GAA2958448.1"/>
    <property type="molecule type" value="Genomic_DNA"/>
</dbReference>
<sequence length="67" mass="7047">MCRKYLTSGLPAPFRAPAGAPADAGAGGWGPWPGFCGDTAPRRAPEGPPLRRNRREGRSGAPVHQHT</sequence>